<dbReference type="Pfam" id="PF02671">
    <property type="entry name" value="PAH"/>
    <property type="match status" value="3"/>
</dbReference>
<dbReference type="GO" id="GO:0061186">
    <property type="term" value="P:negative regulation of silent mating-type cassette heterochromatin formation"/>
    <property type="evidence" value="ECO:0007669"/>
    <property type="project" value="EnsemblFungi"/>
</dbReference>
<dbReference type="GO" id="GO:0030174">
    <property type="term" value="P:regulation of DNA-templated DNA replication initiation"/>
    <property type="evidence" value="ECO:0007669"/>
    <property type="project" value="EnsemblFungi"/>
</dbReference>
<comment type="caution">
    <text evidence="10">The sequence shown here is derived from an EMBL/GenBank/DDBJ whole genome shotgun (WGS) entry which is preliminary data.</text>
</comment>
<dbReference type="GO" id="GO:0034605">
    <property type="term" value="P:cellular response to heat"/>
    <property type="evidence" value="ECO:0007669"/>
    <property type="project" value="EnsemblFungi"/>
</dbReference>
<feature type="compositionally biased region" description="Pro residues" evidence="8">
    <location>
        <begin position="22"/>
        <end position="51"/>
    </location>
</feature>
<keyword evidence="6 7" id="KW-0539">Nucleus</keyword>
<evidence type="ECO:0000313" key="10">
    <source>
        <dbReference type="EMBL" id="OZJ02279.1"/>
    </source>
</evidence>
<dbReference type="InterPro" id="IPR013194">
    <property type="entry name" value="HDAC_interact_dom"/>
</dbReference>
<dbReference type="SMART" id="SM00761">
    <property type="entry name" value="HDAC_interact"/>
    <property type="match status" value="1"/>
</dbReference>
<dbReference type="Pfam" id="PF08295">
    <property type="entry name" value="Sin3_corepress"/>
    <property type="match status" value="1"/>
</dbReference>
<dbReference type="AlphaFoldDB" id="A0A261XV92"/>
<dbReference type="PROSITE" id="PS51477">
    <property type="entry name" value="PAH"/>
    <property type="match status" value="3"/>
</dbReference>
<dbReference type="GO" id="GO:0006303">
    <property type="term" value="P:double-strand break repair via nonhomologous end joining"/>
    <property type="evidence" value="ECO:0007669"/>
    <property type="project" value="EnsemblFungi"/>
</dbReference>
<dbReference type="EMBL" id="MVBO01000169">
    <property type="protein sequence ID" value="OZJ02279.1"/>
    <property type="molecule type" value="Genomic_DNA"/>
</dbReference>
<dbReference type="GO" id="GO:0000122">
    <property type="term" value="P:negative regulation of transcription by RNA polymerase II"/>
    <property type="evidence" value="ECO:0007669"/>
    <property type="project" value="EnsemblFungi"/>
</dbReference>
<dbReference type="InterPro" id="IPR003822">
    <property type="entry name" value="PAH"/>
</dbReference>
<keyword evidence="5" id="KW-0804">Transcription</keyword>
<evidence type="ECO:0000313" key="11">
    <source>
        <dbReference type="Proteomes" id="UP000242875"/>
    </source>
</evidence>
<feature type="region of interest" description="Disordered" evidence="8">
    <location>
        <begin position="345"/>
        <end position="384"/>
    </location>
</feature>
<proteinExistence type="predicted"/>
<feature type="compositionally biased region" description="Low complexity" evidence="8">
    <location>
        <begin position="168"/>
        <end position="178"/>
    </location>
</feature>
<organism evidence="10 11">
    <name type="scientific">Bifiguratus adelaidae</name>
    <dbReference type="NCBI Taxonomy" id="1938954"/>
    <lineage>
        <taxon>Eukaryota</taxon>
        <taxon>Fungi</taxon>
        <taxon>Fungi incertae sedis</taxon>
        <taxon>Mucoromycota</taxon>
        <taxon>Mucoromycotina</taxon>
        <taxon>Endogonomycetes</taxon>
        <taxon>Endogonales</taxon>
        <taxon>Endogonales incertae sedis</taxon>
        <taxon>Bifiguratus</taxon>
    </lineage>
</organism>
<dbReference type="GO" id="GO:0032221">
    <property type="term" value="C:Rpd3S complex"/>
    <property type="evidence" value="ECO:0007669"/>
    <property type="project" value="EnsemblFungi"/>
</dbReference>
<gene>
    <name evidence="10" type="ORF">BZG36_05062</name>
</gene>
<evidence type="ECO:0000256" key="8">
    <source>
        <dbReference type="SAM" id="MobiDB-lite"/>
    </source>
</evidence>
<dbReference type="GO" id="GO:0003713">
    <property type="term" value="F:transcription coactivator activity"/>
    <property type="evidence" value="ECO:0007669"/>
    <property type="project" value="EnsemblFungi"/>
</dbReference>
<keyword evidence="4" id="KW-0805">Transcription regulation</keyword>
<dbReference type="FunFam" id="1.20.1160.11:FF:000003">
    <property type="entry name" value="Paired amphipathic helix SIN3-like protein"/>
    <property type="match status" value="1"/>
</dbReference>
<evidence type="ECO:0000259" key="9">
    <source>
        <dbReference type="SMART" id="SM00761"/>
    </source>
</evidence>
<dbReference type="GO" id="GO:0003714">
    <property type="term" value="F:transcription corepressor activity"/>
    <property type="evidence" value="ECO:0007669"/>
    <property type="project" value="EnsemblFungi"/>
</dbReference>
<dbReference type="Proteomes" id="UP000242875">
    <property type="component" value="Unassembled WGS sequence"/>
</dbReference>
<evidence type="ECO:0000256" key="1">
    <source>
        <dbReference type="ARBA" id="ARBA00004123"/>
    </source>
</evidence>
<evidence type="ECO:0000256" key="2">
    <source>
        <dbReference type="ARBA" id="ARBA00022491"/>
    </source>
</evidence>
<feature type="region of interest" description="Disordered" evidence="8">
    <location>
        <begin position="836"/>
        <end position="862"/>
    </location>
</feature>
<comment type="subcellular location">
    <subcellularLocation>
        <location evidence="1 7">Nucleus</location>
    </subcellularLocation>
</comment>
<dbReference type="OrthoDB" id="10265969at2759"/>
<protein>
    <recommendedName>
        <fullName evidence="9">Histone deacetylase interacting domain-containing protein</fullName>
    </recommendedName>
</protein>
<evidence type="ECO:0000256" key="7">
    <source>
        <dbReference type="PROSITE-ProRule" id="PRU00810"/>
    </source>
</evidence>
<name>A0A261XV92_9FUNG</name>
<dbReference type="FunFam" id="1.20.1160.11:FF:000002">
    <property type="entry name" value="Paired amphipathic helix protein SIN3"/>
    <property type="match status" value="1"/>
</dbReference>
<sequence length="1177" mass="132706">MEAPTPSAHGSEPPAANSSTPTHPPTPGATNAPPPATSPHPPASYANPPPTEASETSSQSHLPPPPPAIPASSQQSFRPLNVKDALTYLDQVKVQFSDLPDVYNQFLDIMKDFKSQAIDTPGVIERVSTLFRGHPSLISGFNTFLPPGYRIECLIDNHDNDLIRVTTPTGTTSTTSGGQFNFSNQEPGRSGRSAESGYSQHTKDSYGGGGYMSLPSVNSMVHPQLPSGPPMASAGLAYSGPPPPAPDQTTRKPPVEFNHAINYVNKIKNRYANDPDSYKQFLEILRTYQKEQKPIQEVYAQVQGLFGGAPDLLDEFKQFLPDTSGNQTAASSALFGVPYQGSVQGEGYRKSSHMPSSGPNAMGGMRRGKRGSAREAPVKPKRSKYAHKDMDYGQTSAIRQEPYVDPATTISAEEAEFFDRVRRHINNKSVYNEFLKVLNLFSQQIVDQNILVERVESFIGGNRELFDWFKAFVHYDGKDEHVDNVPVPDNSALKPDLVSCRAYGPSYRVLPKSWQTQPCSGRDELCFEVLNDEYVSHPTWASEEAGFIASKKNQFEEALHRCEEERYDYDLNIEANLNTIALLEPIAKKIAAMTPDERAVFKLPLGLGGPSKTIYQRIIKKVYGPERGLEIIDALHENPAQAVPVVLSRLKQKDEEWKRSQREWNKVWRAIDKKNYYKSLDYQGITFKTQDKKTLAPRNLVLEAETLRREQIESGLKLTAIGRYQFRFDFSDKGAVRDVVRLVYSYLDRTSSVSMSDSRKIRALVGSLAEDQLGTSVDMLDAQAHTNANGDVYMHYEPESAGMNPYGQAYPSRASGDGGNHLLRDVLTRNVDTRDEVGNQEMSNGRSANQSLQQANGRSHSSTAFGSNTWYCAIRLIRVVYERLKEIKGIADEMLANPKRVKRQNQNALELALTANQFAHIEKDLLSGQYYEGVLDLIDKLYEDEIDQQNFEDLTRYIFGTKAYILFTVEKVVHQLVKQLQFLINDPKCAQTLEMFFAFEQQQDTSRQTLNVYRKKVEELVGQEDNVYRISYSDREQVLYIQMMGAEEILPVGFDDHAYQTYVENYMDWTKNTDDVDISKIEKPYLKRNMKKSAADNKTDDLLIESGMEYKICKNTYHLFYITGSEDLIQRKRQKRVPELSKNSARWSAWLNSDKGWARGLTAEERNARKDESRDVN</sequence>
<feature type="region of interest" description="Disordered" evidence="8">
    <location>
        <begin position="1"/>
        <end position="75"/>
    </location>
</feature>
<evidence type="ECO:0000256" key="4">
    <source>
        <dbReference type="ARBA" id="ARBA00023015"/>
    </source>
</evidence>
<feature type="domain" description="Histone deacetylase interacting" evidence="9">
    <location>
        <begin position="499"/>
        <end position="600"/>
    </location>
</feature>
<dbReference type="GO" id="GO:0016479">
    <property type="term" value="P:negative regulation of transcription by RNA polymerase I"/>
    <property type="evidence" value="ECO:0007669"/>
    <property type="project" value="EnsemblFungi"/>
</dbReference>
<dbReference type="InterPro" id="IPR031693">
    <property type="entry name" value="Sin3_C"/>
</dbReference>
<feature type="compositionally biased region" description="Polar residues" evidence="8">
    <location>
        <begin position="840"/>
        <end position="862"/>
    </location>
</feature>
<reference evidence="10 11" key="1">
    <citation type="journal article" date="2017" name="Mycologia">
        <title>Bifiguratus adelaidae, gen. et sp. nov., a new member of Mucoromycotina in endophytic and soil-dwelling habitats.</title>
        <authorList>
            <person name="Torres-Cruz T.J."/>
            <person name="Billingsley Tobias T.L."/>
            <person name="Almatruk M."/>
            <person name="Hesse C."/>
            <person name="Kuske C.R."/>
            <person name="Desiro A."/>
            <person name="Benucci G.M."/>
            <person name="Bonito G."/>
            <person name="Stajich J.E."/>
            <person name="Dunlap C."/>
            <person name="Arnold A.E."/>
            <person name="Porras-Alfaro A."/>
        </authorList>
    </citation>
    <scope>NUCLEOTIDE SEQUENCE [LARGE SCALE GENOMIC DNA]</scope>
    <source>
        <strain evidence="10 11">AZ0501</strain>
    </source>
</reference>
<dbReference type="Pfam" id="PF16879">
    <property type="entry name" value="Sin3a_C"/>
    <property type="match status" value="1"/>
</dbReference>
<evidence type="ECO:0000256" key="5">
    <source>
        <dbReference type="ARBA" id="ARBA00023163"/>
    </source>
</evidence>
<dbReference type="SUPFAM" id="SSF47762">
    <property type="entry name" value="PAH2 domain"/>
    <property type="match status" value="3"/>
</dbReference>
<dbReference type="GO" id="GO:0042802">
    <property type="term" value="F:identical protein binding"/>
    <property type="evidence" value="ECO:0007669"/>
    <property type="project" value="EnsemblFungi"/>
</dbReference>
<evidence type="ECO:0000256" key="3">
    <source>
        <dbReference type="ARBA" id="ARBA00022737"/>
    </source>
</evidence>
<accession>A0A261XV92</accession>
<dbReference type="Gene3D" id="1.20.1160.11">
    <property type="entry name" value="Paired amphipathic helix"/>
    <property type="match status" value="3"/>
</dbReference>
<dbReference type="GO" id="GO:0044804">
    <property type="term" value="P:nucleophagy"/>
    <property type="evidence" value="ECO:0007669"/>
    <property type="project" value="EnsemblFungi"/>
</dbReference>
<dbReference type="GO" id="GO:0051321">
    <property type="term" value="P:meiotic cell cycle"/>
    <property type="evidence" value="ECO:0007669"/>
    <property type="project" value="EnsemblFungi"/>
</dbReference>
<keyword evidence="11" id="KW-1185">Reference proteome</keyword>
<dbReference type="FunFam" id="1.20.1160.11:FF:000001">
    <property type="entry name" value="Paired amphipathic helix protein Sin3"/>
    <property type="match status" value="1"/>
</dbReference>
<dbReference type="GO" id="GO:0070550">
    <property type="term" value="P:rDNA chromatin condensation"/>
    <property type="evidence" value="ECO:0007669"/>
    <property type="project" value="EnsemblFungi"/>
</dbReference>
<dbReference type="InterPro" id="IPR039774">
    <property type="entry name" value="Sin3-like"/>
</dbReference>
<dbReference type="GO" id="GO:0000086">
    <property type="term" value="P:G2/M transition of mitotic cell cycle"/>
    <property type="evidence" value="ECO:0007669"/>
    <property type="project" value="EnsemblFungi"/>
</dbReference>
<evidence type="ECO:0000256" key="6">
    <source>
        <dbReference type="ARBA" id="ARBA00023242"/>
    </source>
</evidence>
<dbReference type="GO" id="GO:0045944">
    <property type="term" value="P:positive regulation of transcription by RNA polymerase II"/>
    <property type="evidence" value="ECO:0007669"/>
    <property type="project" value="EnsemblFungi"/>
</dbReference>
<dbReference type="InterPro" id="IPR036600">
    <property type="entry name" value="PAH_sf"/>
</dbReference>
<feature type="region of interest" description="Disordered" evidence="8">
    <location>
        <begin position="168"/>
        <end position="252"/>
    </location>
</feature>
<keyword evidence="2" id="KW-0678">Repressor</keyword>
<dbReference type="GO" id="GO:0061188">
    <property type="term" value="P:negative regulation of rDNA heterochromatin formation"/>
    <property type="evidence" value="ECO:0007669"/>
    <property type="project" value="EnsemblFungi"/>
</dbReference>
<dbReference type="GO" id="GO:0033698">
    <property type="term" value="C:Rpd3L complex"/>
    <property type="evidence" value="ECO:0007669"/>
    <property type="project" value="EnsemblFungi"/>
</dbReference>
<dbReference type="PANTHER" id="PTHR12346:SF0">
    <property type="entry name" value="SIN3A, ISOFORM G"/>
    <property type="match status" value="1"/>
</dbReference>
<keyword evidence="3" id="KW-0677">Repeat</keyword>
<dbReference type="PANTHER" id="PTHR12346">
    <property type="entry name" value="SIN3B-RELATED"/>
    <property type="match status" value="1"/>
</dbReference>